<dbReference type="InterPro" id="IPR015890">
    <property type="entry name" value="Chorismate_C"/>
</dbReference>
<feature type="domain" description="Chorismate-utilising enzyme C-terminal" evidence="1">
    <location>
        <begin position="124"/>
        <end position="369"/>
    </location>
</feature>
<dbReference type="Gene3D" id="3.60.120.10">
    <property type="entry name" value="Anthranilate synthase"/>
    <property type="match status" value="1"/>
</dbReference>
<reference evidence="2 3" key="1">
    <citation type="submission" date="2017-11" db="EMBL/GenBank/DDBJ databases">
        <title>Genome-resolved metagenomics identifies genetic mobility, metabolic interactions, and unexpected diversity in perchlorate-reducing communities.</title>
        <authorList>
            <person name="Barnum T.P."/>
            <person name="Figueroa I.A."/>
            <person name="Carlstrom C.I."/>
            <person name="Lucas L.N."/>
            <person name="Engelbrektson A.L."/>
            <person name="Coates J.D."/>
        </authorList>
    </citation>
    <scope>NUCLEOTIDE SEQUENCE [LARGE SCALE GENOMIC DNA]</scope>
    <source>
        <strain evidence="2">BM706</strain>
    </source>
</reference>
<evidence type="ECO:0000259" key="1">
    <source>
        <dbReference type="Pfam" id="PF00425"/>
    </source>
</evidence>
<accession>A0A2N5ZI64</accession>
<dbReference type="EMBL" id="PKTG01000064">
    <property type="protein sequence ID" value="PLX18378.1"/>
    <property type="molecule type" value="Genomic_DNA"/>
</dbReference>
<sequence length="378" mass="44755">MKILINGKWIDKLDQFFFEFVVQEKYYIFRNNSFLFKNGGFQRFKEDPELIIDRIREKAQREDSYLFSLVFYEYGEYLFDINSDNHLLAFFAIARFSKKLKKDKDIKKNSIQNKKYPKYEFPEKDDYLKSYERVRENIISGNTYQLNLTRRINIRRDRSPENVFYRADNEVYGALFPISSKRYVISDSPELLFEVVDEKITVKPIKGTVSKKLKDYKRRLLDSEKDNRELMMITDLLRNDIASLIQKKTLDVIFPEYMELKDVAHLYSVVSGKLKKNITLSNILRKVFPGGSITGVPKKRTMELIKENEPDKRGFYTGSFGITFPDGRMSFNILIRSLFYDRGLYKYGSGGGITWWSKPDQEYDELLDKAKKLERLLG</sequence>
<dbReference type="PANTHER" id="PTHR11236:SF50">
    <property type="entry name" value="AMINODEOXYCHORISMATE SYNTHASE COMPONENT 1"/>
    <property type="match status" value="1"/>
</dbReference>
<dbReference type="AlphaFoldDB" id="A0A2N5ZI64"/>
<dbReference type="Pfam" id="PF00425">
    <property type="entry name" value="Chorismate_bind"/>
    <property type="match status" value="1"/>
</dbReference>
<name>A0A2N5ZI64_MUIH1</name>
<dbReference type="Proteomes" id="UP000234857">
    <property type="component" value="Unassembled WGS sequence"/>
</dbReference>
<dbReference type="PANTHER" id="PTHR11236">
    <property type="entry name" value="AMINOBENZOATE/ANTHRANILATE SYNTHASE"/>
    <property type="match status" value="1"/>
</dbReference>
<dbReference type="InterPro" id="IPR005801">
    <property type="entry name" value="ADC_synthase"/>
</dbReference>
<dbReference type="SUPFAM" id="SSF56322">
    <property type="entry name" value="ADC synthase"/>
    <property type="match status" value="1"/>
</dbReference>
<organism evidence="2 3">
    <name type="scientific">Muiribacterium halophilum</name>
    <dbReference type="NCBI Taxonomy" id="2053465"/>
    <lineage>
        <taxon>Bacteria</taxon>
        <taxon>Candidatus Muiribacteriota</taxon>
        <taxon>Candidatus Muiribacteriia</taxon>
        <taxon>Candidatus Muiribacteriales</taxon>
        <taxon>Candidatus Muiribacteriaceae</taxon>
        <taxon>Candidatus Muiribacterium</taxon>
    </lineage>
</organism>
<evidence type="ECO:0000313" key="3">
    <source>
        <dbReference type="Proteomes" id="UP000234857"/>
    </source>
</evidence>
<comment type="caution">
    <text evidence="2">The sequence shown here is derived from an EMBL/GenBank/DDBJ whole genome shotgun (WGS) entry which is preliminary data.</text>
</comment>
<dbReference type="GO" id="GO:0046820">
    <property type="term" value="F:4-amino-4-deoxychorismate synthase activity"/>
    <property type="evidence" value="ECO:0007669"/>
    <property type="project" value="TreeGrafter"/>
</dbReference>
<dbReference type="PRINTS" id="PR00095">
    <property type="entry name" value="ANTSNTHASEI"/>
</dbReference>
<proteinExistence type="predicted"/>
<evidence type="ECO:0000313" key="2">
    <source>
        <dbReference type="EMBL" id="PLX18378.1"/>
    </source>
</evidence>
<dbReference type="InterPro" id="IPR019999">
    <property type="entry name" value="Anth_synth_I-like"/>
</dbReference>
<dbReference type="GO" id="GO:0000162">
    <property type="term" value="P:L-tryptophan biosynthetic process"/>
    <property type="evidence" value="ECO:0007669"/>
    <property type="project" value="TreeGrafter"/>
</dbReference>
<gene>
    <name evidence="2" type="ORF">C0601_04995</name>
</gene>
<protein>
    <recommendedName>
        <fullName evidence="1">Chorismate-utilising enzyme C-terminal domain-containing protein</fullName>
    </recommendedName>
</protein>